<dbReference type="Proteomes" id="UP000466535">
    <property type="component" value="Unassembled WGS sequence"/>
</dbReference>
<keyword evidence="1" id="KW-1133">Transmembrane helix</keyword>
<dbReference type="GO" id="GO:0005886">
    <property type="term" value="C:plasma membrane"/>
    <property type="evidence" value="ECO:0007669"/>
    <property type="project" value="UniProtKB-SubCell"/>
</dbReference>
<dbReference type="RefSeq" id="WP_159763659.1">
    <property type="nucleotide sequence ID" value="NZ_WUUT01000002.1"/>
</dbReference>
<reference evidence="2 3" key="1">
    <citation type="submission" date="2019-12" db="EMBL/GenBank/DDBJ databases">
        <title>Isolation and characterization of three novel carbon monoxide-oxidizing members of Halobacteria from salione crusts and soils.</title>
        <authorList>
            <person name="Myers M.R."/>
            <person name="King G.M."/>
        </authorList>
    </citation>
    <scope>NUCLEOTIDE SEQUENCE [LARGE SCALE GENOMIC DNA]</scope>
    <source>
        <strain evidence="2 3">WSH3</strain>
    </source>
</reference>
<sequence>MSAIGVMRKDILDVRRAKIVWFVGLLFTLVTVLFFYQINEFGGIDGFADVLLGLWNLVFVGALFIPAIALVAAYLSIAGERESGSIKFLLSTPINRRDLVLGKFLSRVTVVTASLLFAFVVAAVLSLVWFSDLMIGTFVAIAALTLLYALAYVAVAIAISASTATRSRAMGGALAFYFLTNLLILFNGLSIDAALDYLLNDLLDLGIGQDPINFVTMLISPTQSYLTSTTLAFPEDFLVNQGLNPDAAAWYVQGEMGLALLLAWLVVPLLIGVVRFERANIG</sequence>
<evidence type="ECO:0000256" key="1">
    <source>
        <dbReference type="SAM" id="Phobius"/>
    </source>
</evidence>
<evidence type="ECO:0000313" key="2">
    <source>
        <dbReference type="EMBL" id="MXR51539.1"/>
    </source>
</evidence>
<accession>A0A6B0TEB5</accession>
<dbReference type="GO" id="GO:0140359">
    <property type="term" value="F:ABC-type transporter activity"/>
    <property type="evidence" value="ECO:0007669"/>
    <property type="project" value="InterPro"/>
</dbReference>
<protein>
    <submittedName>
        <fullName evidence="2">ABC transporter permease subunit</fullName>
    </submittedName>
</protein>
<keyword evidence="3" id="KW-1185">Reference proteome</keyword>
<evidence type="ECO:0000313" key="3">
    <source>
        <dbReference type="Proteomes" id="UP000466535"/>
    </source>
</evidence>
<feature type="transmembrane region" description="Helical" evidence="1">
    <location>
        <begin position="173"/>
        <end position="195"/>
    </location>
</feature>
<gene>
    <name evidence="2" type="ORF">GRX03_07970</name>
</gene>
<feature type="transmembrane region" description="Helical" evidence="1">
    <location>
        <begin position="135"/>
        <end position="161"/>
    </location>
</feature>
<name>A0A6B0TEB5_9EURY</name>
<feature type="transmembrane region" description="Helical" evidence="1">
    <location>
        <begin position="50"/>
        <end position="77"/>
    </location>
</feature>
<dbReference type="PANTHER" id="PTHR43471:SF1">
    <property type="entry name" value="ABC TRANSPORTER PERMEASE PROTEIN NOSY-RELATED"/>
    <property type="match status" value="1"/>
</dbReference>
<feature type="transmembrane region" description="Helical" evidence="1">
    <location>
        <begin position="20"/>
        <end position="38"/>
    </location>
</feature>
<dbReference type="AlphaFoldDB" id="A0A6B0TEB5"/>
<dbReference type="PANTHER" id="PTHR43471">
    <property type="entry name" value="ABC TRANSPORTER PERMEASE"/>
    <property type="match status" value="1"/>
</dbReference>
<keyword evidence="1" id="KW-0472">Membrane</keyword>
<proteinExistence type="predicted"/>
<keyword evidence="1" id="KW-0812">Transmembrane</keyword>
<dbReference type="OrthoDB" id="86287at2157"/>
<dbReference type="Pfam" id="PF12679">
    <property type="entry name" value="ABC2_membrane_2"/>
    <property type="match status" value="1"/>
</dbReference>
<feature type="transmembrane region" description="Helical" evidence="1">
    <location>
        <begin position="104"/>
        <end position="129"/>
    </location>
</feature>
<organism evidence="2 3">
    <name type="scientific">Halovenus carboxidivorans</name>
    <dbReference type="NCBI Taxonomy" id="2692199"/>
    <lineage>
        <taxon>Archaea</taxon>
        <taxon>Methanobacteriati</taxon>
        <taxon>Methanobacteriota</taxon>
        <taxon>Stenosarchaea group</taxon>
        <taxon>Halobacteria</taxon>
        <taxon>Halobacteriales</taxon>
        <taxon>Haloarculaceae</taxon>
        <taxon>Halovenus</taxon>
    </lineage>
</organism>
<feature type="transmembrane region" description="Helical" evidence="1">
    <location>
        <begin position="256"/>
        <end position="276"/>
    </location>
</feature>
<comment type="caution">
    <text evidence="2">The sequence shown here is derived from an EMBL/GenBank/DDBJ whole genome shotgun (WGS) entry which is preliminary data.</text>
</comment>
<dbReference type="EMBL" id="WUUT01000002">
    <property type="protein sequence ID" value="MXR51539.1"/>
    <property type="molecule type" value="Genomic_DNA"/>
</dbReference>